<sequence length="1160" mass="125176">MKRYFESAGGGLRIVLAFALAFSLMLVFPSTALAKNDANADLTLTSTTPSVKSGTTGVLQLDVKVAGSQESIQESYGSAATLVVQLPKDTAAYYDLQTPLADLAINGVQPTYDQQARTLTYKLPNLQTGLSARLHIGLLTKNGITPNDTSLVATATLKSESGAVLAESAEAKIAITSAFQPTITKAFSKVVSSDPSQTVAKPGEEVVWSIKGSVTLADTAGQYIKPGSIITITDKLDSRLTFSDATVSGADLVDRTVNGDTVTWTFKAPSLEAQKAAGTTLFACEILLTTGTDASISAYTKVPNNVTISAVSIEDQTKTAAGKAEALIAPGGNDVPLPEGDIVVPYTVGPVNGNGNVSNGNNENHPNPNPVVADDAMVRFQDTYFTGISGDEKLFDSTGNPVDRSLWNQNNSILKDGYKKLVNEYTYDDALQFRAVTIYTPHIYYEYNLGRLPLPVLPKTTLTVTLKDGSTRSHVVDWNKTANKVTGNVQVTIYDMGLTDADEITSYSITYEMEDGSKLNGRLGLQNEPLFDIKDGARGTFKWGVTFVPTLADGTTYRRTSTEVTDLVGPRQVTVGEKPVSNPIVLATVEFMKKDGNVVAVGDNQVHVRMFNNTNSNDNLDKQISSTVLLPYGVKVKSDPNASYKIDSLRFGRQQYATPGHFSILDENYNGTGQQLVHIDWDQTTLLPWQRADAYFDVEITKNSPDQLPLTMWGTSSTDDVLTAANSSNKVETDADDIDHDGATDQDRIKVEKSYVKYSDNDLRIKKYVKGALDDEFSLFGRTLPGGGIDYKIYMTNTTGNDIFRMGFIDVLPSVGDKGIVDNSDRGSAFTPVMTGAITLPADWADKVDVYYSASKNPKRDDLYSTVNYSTGAYQHENPADAADPEWKLASEVTDWSAIHSFKLQLKDGVTWLKGQDIEFTFHMKAPELGELDDASVVFSELPDTRTEENELKAAWNSFAMTTNGLLPTEPERVGVVIADPKIDVSGKKTWNDNENSDGIRPGSITVNLMRDGVKVSSQEVKPAADGSWTYKFADLPKYDAADGHAYVYSVTEEAVEGYESSVEGYDIVNTHKPKTPDPGDPTPPAPPVPDDPTPPAPSVPDEPQPVPPAPAGEKPLAKVTVMPKTGETVAWAVGAIALVAGAGLLGAFALRRKKGDRAL</sequence>
<keyword evidence="2" id="KW-1133">Transmembrane helix</keyword>
<keyword evidence="3" id="KW-0732">Signal</keyword>
<reference evidence="5 6" key="2">
    <citation type="journal article" date="2015" name="Genome Announc.">
        <title>Complete Genome Sequence of Coriobacteriaceae Strain 68-1-3, a Novel Mucus-Degrading Isolate from the Swine Intestinal Tract.</title>
        <authorList>
            <person name="Looft T."/>
            <person name="Bayles D.O."/>
            <person name="Alt D.P."/>
            <person name="Stanton T.B."/>
        </authorList>
    </citation>
    <scope>NUCLEOTIDE SEQUENCE [LARGE SCALE GENOMIC DNA]</scope>
    <source>
        <strain evidence="5 6">68-1-3</strain>
    </source>
</reference>
<name>A0A0A8B5T5_9ACTN</name>
<organism evidence="5 6">
    <name type="scientific">Berryella intestinalis</name>
    <dbReference type="NCBI Taxonomy" id="1531429"/>
    <lineage>
        <taxon>Bacteria</taxon>
        <taxon>Bacillati</taxon>
        <taxon>Actinomycetota</taxon>
        <taxon>Coriobacteriia</taxon>
        <taxon>Eggerthellales</taxon>
        <taxon>Eggerthellaceae</taxon>
        <taxon>Berryella</taxon>
    </lineage>
</organism>
<dbReference type="Proteomes" id="UP000031121">
    <property type="component" value="Chromosome"/>
</dbReference>
<evidence type="ECO:0000313" key="5">
    <source>
        <dbReference type="EMBL" id="AJC12709.1"/>
    </source>
</evidence>
<dbReference type="HOGENOM" id="CLU_009250_0_0_11"/>
<dbReference type="Gene3D" id="2.60.40.740">
    <property type="match status" value="1"/>
</dbReference>
<evidence type="ECO:0000313" key="6">
    <source>
        <dbReference type="Proteomes" id="UP000031121"/>
    </source>
</evidence>
<evidence type="ECO:0000256" key="3">
    <source>
        <dbReference type="SAM" id="SignalP"/>
    </source>
</evidence>
<reference evidence="6" key="1">
    <citation type="submission" date="2014-08" db="EMBL/GenBank/DDBJ databases">
        <title>Coriobacteriaceae sp. complete genome.</title>
        <authorList>
            <person name="Looft T."/>
            <person name="Bayles D.O."/>
            <person name="Stanton T.B."/>
        </authorList>
    </citation>
    <scope>NUCLEOTIDE SEQUENCE [LARGE SCALE GENOMIC DNA]</scope>
    <source>
        <strain evidence="6">68-1-3</strain>
    </source>
</reference>
<keyword evidence="2" id="KW-0812">Transmembrane</keyword>
<feature type="compositionally biased region" description="Pro residues" evidence="1">
    <location>
        <begin position="1077"/>
        <end position="1111"/>
    </location>
</feature>
<gene>
    <name evidence="5" type="ORF">JI75_08645</name>
</gene>
<evidence type="ECO:0000256" key="1">
    <source>
        <dbReference type="SAM" id="MobiDB-lite"/>
    </source>
</evidence>
<dbReference type="STRING" id="1531429.JI75_08645"/>
<dbReference type="EMBL" id="CP009302">
    <property type="protein sequence ID" value="AJC12709.1"/>
    <property type="molecule type" value="Genomic_DNA"/>
</dbReference>
<dbReference type="InterPro" id="IPR026466">
    <property type="entry name" value="Fim_isopep_form_D2_dom"/>
</dbReference>
<dbReference type="Pfam" id="PF05738">
    <property type="entry name" value="Cna_B"/>
    <property type="match status" value="1"/>
</dbReference>
<dbReference type="CDD" id="cd00222">
    <property type="entry name" value="CollagenBindB"/>
    <property type="match status" value="1"/>
</dbReference>
<dbReference type="InterPro" id="IPR008454">
    <property type="entry name" value="Collagen-bd_Cna-like_B-typ_dom"/>
</dbReference>
<accession>A0A0A8B5T5</accession>
<protein>
    <recommendedName>
        <fullName evidence="4">CNA-B domain-containing protein</fullName>
    </recommendedName>
</protein>
<feature type="transmembrane region" description="Helical" evidence="2">
    <location>
        <begin position="1130"/>
        <end position="1151"/>
    </location>
</feature>
<evidence type="ECO:0000259" key="4">
    <source>
        <dbReference type="Pfam" id="PF05738"/>
    </source>
</evidence>
<dbReference type="Gene3D" id="2.60.40.1140">
    <property type="entry name" value="Collagen-binding surface protein Cna, B-type domain"/>
    <property type="match status" value="1"/>
</dbReference>
<dbReference type="NCBIfam" id="TIGR04226">
    <property type="entry name" value="RrgB_K2N_iso_D2"/>
    <property type="match status" value="1"/>
</dbReference>
<keyword evidence="6" id="KW-1185">Reference proteome</keyword>
<feature type="signal peptide" evidence="3">
    <location>
        <begin position="1"/>
        <end position="34"/>
    </location>
</feature>
<dbReference type="KEGG" id="cbac:JI75_08645"/>
<proteinExistence type="predicted"/>
<feature type="chain" id="PRO_5002049606" description="CNA-B domain-containing protein" evidence="3">
    <location>
        <begin position="35"/>
        <end position="1160"/>
    </location>
</feature>
<evidence type="ECO:0000256" key="2">
    <source>
        <dbReference type="SAM" id="Phobius"/>
    </source>
</evidence>
<dbReference type="SUPFAM" id="SSF49478">
    <property type="entry name" value="Cna protein B-type domain"/>
    <property type="match status" value="1"/>
</dbReference>
<dbReference type="AlphaFoldDB" id="A0A0A8B5T5"/>
<feature type="domain" description="CNA-B" evidence="4">
    <location>
        <begin position="985"/>
        <end position="1071"/>
    </location>
</feature>
<keyword evidence="2" id="KW-0472">Membrane</keyword>
<feature type="region of interest" description="Disordered" evidence="1">
    <location>
        <begin position="1069"/>
        <end position="1115"/>
    </location>
</feature>
<dbReference type="NCBIfam" id="TIGR01167">
    <property type="entry name" value="LPXTG_anchor"/>
    <property type="match status" value="1"/>
</dbReference>